<sequence>MRHIHFILNPIAGKGSNFLDLALLEKYFNKKDFSIVIKPTSYKKHAIKLTQESINEKAHIIVACSGDGTINEVASCLVNSPIILGIIPIGSGNGLASNLNIPKNIHKALALIKTQTVKKIDVGTLNNLHFFSNTGIGFDAQVIKHYEASNERTLVSYIKATLKSLKKSNKLMDVETTLDDESIQHKPFLIFISNSNELGYKVSLTPKASLQDGKLDVLIVKEISAFKIFLFTVLMLFKSHHMLKEVNCYQTKQLKITLKDKLLFQIQMDGEFKMIKNQTINISILEKALKVIA</sequence>
<dbReference type="InterPro" id="IPR001206">
    <property type="entry name" value="Diacylglycerol_kinase_cat_dom"/>
</dbReference>
<dbReference type="Proteomes" id="UP000670776">
    <property type="component" value="Unassembled WGS sequence"/>
</dbReference>
<dbReference type="SMART" id="SM00046">
    <property type="entry name" value="DAGKc"/>
    <property type="match status" value="1"/>
</dbReference>
<dbReference type="InterPro" id="IPR017438">
    <property type="entry name" value="ATP-NAD_kinase_N"/>
</dbReference>
<proteinExistence type="predicted"/>
<keyword evidence="8" id="KW-0460">Magnesium</keyword>
<evidence type="ECO:0000313" key="14">
    <source>
        <dbReference type="Proteomes" id="UP000670776"/>
    </source>
</evidence>
<name>A0ABS4BT77_9FLAO</name>
<evidence type="ECO:0000256" key="9">
    <source>
        <dbReference type="ARBA" id="ARBA00023098"/>
    </source>
</evidence>
<evidence type="ECO:0000256" key="1">
    <source>
        <dbReference type="ARBA" id="ARBA00001946"/>
    </source>
</evidence>
<dbReference type="PANTHER" id="PTHR12358">
    <property type="entry name" value="SPHINGOSINE KINASE"/>
    <property type="match status" value="1"/>
</dbReference>
<reference evidence="13 14" key="1">
    <citation type="submission" date="2021-04" db="EMBL/GenBank/DDBJ databases">
        <title>Mariniflexile gromovii gen. nov., sp. nov., a gliding bacterium isolated from the sea urchin Strongylocentrotus intermedius.</title>
        <authorList>
            <person name="Ko S."/>
            <person name="Le V."/>
            <person name="Ahn C.-Y."/>
            <person name="Oh H.-M."/>
        </authorList>
    </citation>
    <scope>NUCLEOTIDE SEQUENCE [LARGE SCALE GENOMIC DNA]</scope>
    <source>
        <strain evidence="13 14">KCTC 12570</strain>
    </source>
</reference>
<evidence type="ECO:0000256" key="6">
    <source>
        <dbReference type="ARBA" id="ARBA00022777"/>
    </source>
</evidence>
<evidence type="ECO:0000256" key="7">
    <source>
        <dbReference type="ARBA" id="ARBA00022840"/>
    </source>
</evidence>
<dbReference type="InterPro" id="IPR016064">
    <property type="entry name" value="NAD/diacylglycerol_kinase_sf"/>
</dbReference>
<keyword evidence="2" id="KW-0444">Lipid biosynthesis</keyword>
<keyword evidence="4" id="KW-0479">Metal-binding</keyword>
<evidence type="ECO:0000256" key="4">
    <source>
        <dbReference type="ARBA" id="ARBA00022723"/>
    </source>
</evidence>
<dbReference type="PROSITE" id="PS50146">
    <property type="entry name" value="DAGK"/>
    <property type="match status" value="1"/>
</dbReference>
<comment type="caution">
    <text evidence="13">The sequence shown here is derived from an EMBL/GenBank/DDBJ whole genome shotgun (WGS) entry which is preliminary data.</text>
</comment>
<evidence type="ECO:0000256" key="5">
    <source>
        <dbReference type="ARBA" id="ARBA00022741"/>
    </source>
</evidence>
<dbReference type="Pfam" id="PF00781">
    <property type="entry name" value="DAGK_cat"/>
    <property type="match status" value="1"/>
</dbReference>
<keyword evidence="5" id="KW-0547">Nucleotide-binding</keyword>
<dbReference type="EMBL" id="JAGJCB010000005">
    <property type="protein sequence ID" value="MBP0903613.1"/>
    <property type="molecule type" value="Genomic_DNA"/>
</dbReference>
<keyword evidence="11" id="KW-1208">Phospholipid metabolism</keyword>
<organism evidence="13 14">
    <name type="scientific">Mariniflexile gromovii</name>
    <dbReference type="NCBI Taxonomy" id="362523"/>
    <lineage>
        <taxon>Bacteria</taxon>
        <taxon>Pseudomonadati</taxon>
        <taxon>Bacteroidota</taxon>
        <taxon>Flavobacteriia</taxon>
        <taxon>Flavobacteriales</taxon>
        <taxon>Flavobacteriaceae</taxon>
        <taxon>Mariniflexile</taxon>
    </lineage>
</organism>
<dbReference type="Gene3D" id="3.40.50.10330">
    <property type="entry name" value="Probable inorganic polyphosphate/atp-NAD kinase, domain 1"/>
    <property type="match status" value="1"/>
</dbReference>
<keyword evidence="6 13" id="KW-0418">Kinase</keyword>
<evidence type="ECO:0000256" key="11">
    <source>
        <dbReference type="ARBA" id="ARBA00023264"/>
    </source>
</evidence>
<protein>
    <submittedName>
        <fullName evidence="13">YegS/Rv2252/BmrU family lipid kinase</fullName>
    </submittedName>
</protein>
<dbReference type="Gene3D" id="2.60.200.40">
    <property type="match status" value="1"/>
</dbReference>
<evidence type="ECO:0000256" key="2">
    <source>
        <dbReference type="ARBA" id="ARBA00022516"/>
    </source>
</evidence>
<evidence type="ECO:0000256" key="10">
    <source>
        <dbReference type="ARBA" id="ARBA00023209"/>
    </source>
</evidence>
<evidence type="ECO:0000259" key="12">
    <source>
        <dbReference type="PROSITE" id="PS50146"/>
    </source>
</evidence>
<feature type="domain" description="DAGKc" evidence="12">
    <location>
        <begin position="1"/>
        <end position="129"/>
    </location>
</feature>
<keyword evidence="3" id="KW-0808">Transferase</keyword>
<keyword evidence="14" id="KW-1185">Reference proteome</keyword>
<dbReference type="NCBIfam" id="TIGR00147">
    <property type="entry name" value="YegS/Rv2252/BmrU family lipid kinase"/>
    <property type="match status" value="1"/>
</dbReference>
<dbReference type="RefSeq" id="WP_209654006.1">
    <property type="nucleotide sequence ID" value="NZ_JAGJCB010000005.1"/>
</dbReference>
<gene>
    <name evidence="13" type="ORF">J8H85_07215</name>
</gene>
<evidence type="ECO:0000256" key="8">
    <source>
        <dbReference type="ARBA" id="ARBA00022842"/>
    </source>
</evidence>
<keyword evidence="7" id="KW-0067">ATP-binding</keyword>
<dbReference type="GO" id="GO:0016301">
    <property type="term" value="F:kinase activity"/>
    <property type="evidence" value="ECO:0007669"/>
    <property type="project" value="UniProtKB-KW"/>
</dbReference>
<keyword evidence="10" id="KW-0594">Phospholipid biosynthesis</keyword>
<keyword evidence="9" id="KW-0443">Lipid metabolism</keyword>
<evidence type="ECO:0000313" key="13">
    <source>
        <dbReference type="EMBL" id="MBP0903613.1"/>
    </source>
</evidence>
<dbReference type="InterPro" id="IPR045540">
    <property type="entry name" value="YegS/DAGK_C"/>
</dbReference>
<evidence type="ECO:0000256" key="3">
    <source>
        <dbReference type="ARBA" id="ARBA00022679"/>
    </source>
</evidence>
<comment type="cofactor">
    <cofactor evidence="1">
        <name>Mg(2+)</name>
        <dbReference type="ChEBI" id="CHEBI:18420"/>
    </cofactor>
</comment>
<dbReference type="Pfam" id="PF19279">
    <property type="entry name" value="YegS_C"/>
    <property type="match status" value="1"/>
</dbReference>
<dbReference type="InterPro" id="IPR050187">
    <property type="entry name" value="Lipid_Phosphate_FormReg"/>
</dbReference>
<accession>A0ABS4BT77</accession>
<dbReference type="SUPFAM" id="SSF111331">
    <property type="entry name" value="NAD kinase/diacylglycerol kinase-like"/>
    <property type="match status" value="1"/>
</dbReference>
<dbReference type="PANTHER" id="PTHR12358:SF106">
    <property type="entry name" value="LIPID KINASE YEGS"/>
    <property type="match status" value="1"/>
</dbReference>
<dbReference type="InterPro" id="IPR005218">
    <property type="entry name" value="Diacylglycerol/lipid_kinase"/>
</dbReference>